<evidence type="ECO:0000313" key="3">
    <source>
        <dbReference type="Proteomes" id="UP000438429"/>
    </source>
</evidence>
<feature type="region of interest" description="Disordered" evidence="1">
    <location>
        <begin position="14"/>
        <end position="43"/>
    </location>
</feature>
<protein>
    <submittedName>
        <fullName evidence="2">Uncharacterized protein</fullName>
    </submittedName>
</protein>
<reference evidence="2 3" key="1">
    <citation type="submission" date="2019-06" db="EMBL/GenBank/DDBJ databases">
        <title>Draft genomes of female and male turbot (Scophthalmus maximus).</title>
        <authorList>
            <person name="Xu H."/>
            <person name="Xu X.-W."/>
            <person name="Shao C."/>
            <person name="Chen S."/>
        </authorList>
    </citation>
    <scope>NUCLEOTIDE SEQUENCE [LARGE SCALE GENOMIC DNA]</scope>
    <source>
        <strain evidence="2">Ysfricsl-2016a</strain>
        <tissue evidence="2">Blood</tissue>
    </source>
</reference>
<name>A0A6A4RQY8_SCOMX</name>
<dbReference type="Proteomes" id="UP000438429">
    <property type="component" value="Unassembled WGS sequence"/>
</dbReference>
<dbReference type="AlphaFoldDB" id="A0A6A4RQY8"/>
<comment type="caution">
    <text evidence="2">The sequence shown here is derived from an EMBL/GenBank/DDBJ whole genome shotgun (WGS) entry which is preliminary data.</text>
</comment>
<evidence type="ECO:0000256" key="1">
    <source>
        <dbReference type="SAM" id="MobiDB-lite"/>
    </source>
</evidence>
<accession>A0A6A4RQY8</accession>
<proteinExistence type="predicted"/>
<organism evidence="2 3">
    <name type="scientific">Scophthalmus maximus</name>
    <name type="common">Turbot</name>
    <name type="synonym">Psetta maxima</name>
    <dbReference type="NCBI Taxonomy" id="52904"/>
    <lineage>
        <taxon>Eukaryota</taxon>
        <taxon>Metazoa</taxon>
        <taxon>Chordata</taxon>
        <taxon>Craniata</taxon>
        <taxon>Vertebrata</taxon>
        <taxon>Euteleostomi</taxon>
        <taxon>Actinopterygii</taxon>
        <taxon>Neopterygii</taxon>
        <taxon>Teleostei</taxon>
        <taxon>Neoteleostei</taxon>
        <taxon>Acanthomorphata</taxon>
        <taxon>Carangaria</taxon>
        <taxon>Pleuronectiformes</taxon>
        <taxon>Pleuronectoidei</taxon>
        <taxon>Scophthalmidae</taxon>
        <taxon>Scophthalmus</taxon>
    </lineage>
</organism>
<evidence type="ECO:0000313" key="2">
    <source>
        <dbReference type="EMBL" id="KAF0022448.1"/>
    </source>
</evidence>
<dbReference type="EMBL" id="VEVO01000026">
    <property type="protein sequence ID" value="KAF0022448.1"/>
    <property type="molecule type" value="Genomic_DNA"/>
</dbReference>
<sequence length="286" mass="31656">MLPYMGALNTYRPQPLPPSFSSSLPPPPSSFSSSLPPPPSFSSSLPPPPSSFSSFLLLHEDRASVLLDLRWNAFDVLSACLKAVPKIRGMHAVVWSNHVEDPQKIESDVLTWLFGYANTLPKSVRTIDYKNEMLGIRYVLLDTDRFPGALPEPPEKNVSCFVHTYFEGDSRLAAAAIGEVPQASSRMGSPCPNLKAFAHWYQLPPSLGSSQPTLFSSGARLRRSSGVLDDLRDLFVGWAQRDNEGTCCLAIAVQHTLYYHARHKTYGLMVSHTVMDSDSMLSIFRL</sequence>
<gene>
    <name evidence="2" type="ORF">F2P81_025261</name>
</gene>